<sequence length="163" mass="16586">MTKQLTTVEESKMTYRPEVHPRHVRVLAYAEARVVLDAALAEAERIGVPASVALLDAGRELLAFGRQDGAGLLTGEVATGKAFTAISLGTASGDLAVAANTGGDFAALHHATSRNLVTFAGGFPLVDAESGNLVGAIGASGGSLDEDIAIAQAGVTAFLELAR</sequence>
<reference evidence="1 2" key="1">
    <citation type="submission" date="2020-07" db="EMBL/GenBank/DDBJ databases">
        <title>Sequencing the genomes of 1000 actinobacteria strains.</title>
        <authorList>
            <person name="Klenk H.-P."/>
        </authorList>
    </citation>
    <scope>NUCLEOTIDE SEQUENCE [LARGE SCALE GENOMIC DNA]</scope>
    <source>
        <strain evidence="1 2">DSM 23141</strain>
    </source>
</reference>
<name>A0A852YG60_9MICO</name>
<evidence type="ECO:0000313" key="1">
    <source>
        <dbReference type="EMBL" id="NYH00733.1"/>
    </source>
</evidence>
<dbReference type="InterPro" id="IPR038084">
    <property type="entry name" value="PduO/GlcC-like_sf"/>
</dbReference>
<dbReference type="Pfam" id="PF03928">
    <property type="entry name" value="HbpS-like"/>
    <property type="match status" value="1"/>
</dbReference>
<dbReference type="PANTHER" id="PTHR34309">
    <property type="entry name" value="SLR1406 PROTEIN"/>
    <property type="match status" value="1"/>
</dbReference>
<dbReference type="RefSeq" id="WP_179569725.1">
    <property type="nucleotide sequence ID" value="NZ_JACBZY010000001.1"/>
</dbReference>
<dbReference type="AlphaFoldDB" id="A0A852YG60"/>
<comment type="caution">
    <text evidence="1">The sequence shown here is derived from an EMBL/GenBank/DDBJ whole genome shotgun (WGS) entry which is preliminary data.</text>
</comment>
<keyword evidence="2" id="KW-1185">Reference proteome</keyword>
<dbReference type="Gene3D" id="3.30.450.150">
    <property type="entry name" value="Haem-degrading domain"/>
    <property type="match status" value="1"/>
</dbReference>
<dbReference type="InterPro" id="IPR052517">
    <property type="entry name" value="GlcG_carb_metab_protein"/>
</dbReference>
<dbReference type="SUPFAM" id="SSF143744">
    <property type="entry name" value="GlcG-like"/>
    <property type="match status" value="1"/>
</dbReference>
<gene>
    <name evidence="1" type="ORF">BJ979_003358</name>
</gene>
<accession>A0A852YG60</accession>
<dbReference type="InterPro" id="IPR005624">
    <property type="entry name" value="PduO/GlcC-like"/>
</dbReference>
<evidence type="ECO:0000313" key="2">
    <source>
        <dbReference type="Proteomes" id="UP000553888"/>
    </source>
</evidence>
<organism evidence="1 2">
    <name type="scientific">Schumannella luteola</name>
    <dbReference type="NCBI Taxonomy" id="472059"/>
    <lineage>
        <taxon>Bacteria</taxon>
        <taxon>Bacillati</taxon>
        <taxon>Actinomycetota</taxon>
        <taxon>Actinomycetes</taxon>
        <taxon>Micrococcales</taxon>
        <taxon>Microbacteriaceae</taxon>
        <taxon>Schumannella</taxon>
    </lineage>
</organism>
<dbReference type="EMBL" id="JACBZY010000001">
    <property type="protein sequence ID" value="NYH00733.1"/>
    <property type="molecule type" value="Genomic_DNA"/>
</dbReference>
<dbReference type="PANTHER" id="PTHR34309:SF10">
    <property type="entry name" value="SLR1406 PROTEIN"/>
    <property type="match status" value="1"/>
</dbReference>
<proteinExistence type="predicted"/>
<protein>
    <submittedName>
        <fullName evidence="1">Uncharacterized protein GlcG (DUF336 family)</fullName>
    </submittedName>
</protein>
<dbReference type="Proteomes" id="UP000553888">
    <property type="component" value="Unassembled WGS sequence"/>
</dbReference>